<dbReference type="Proteomes" id="UP001732700">
    <property type="component" value="Chromosome 2C"/>
</dbReference>
<organism evidence="1 2">
    <name type="scientific">Avena sativa</name>
    <name type="common">Oat</name>
    <dbReference type="NCBI Taxonomy" id="4498"/>
    <lineage>
        <taxon>Eukaryota</taxon>
        <taxon>Viridiplantae</taxon>
        <taxon>Streptophyta</taxon>
        <taxon>Embryophyta</taxon>
        <taxon>Tracheophyta</taxon>
        <taxon>Spermatophyta</taxon>
        <taxon>Magnoliopsida</taxon>
        <taxon>Liliopsida</taxon>
        <taxon>Poales</taxon>
        <taxon>Poaceae</taxon>
        <taxon>BOP clade</taxon>
        <taxon>Pooideae</taxon>
        <taxon>Poodae</taxon>
        <taxon>Poeae</taxon>
        <taxon>Poeae Chloroplast Group 1 (Aveneae type)</taxon>
        <taxon>Aveninae</taxon>
        <taxon>Avena</taxon>
    </lineage>
</organism>
<evidence type="ECO:0000313" key="1">
    <source>
        <dbReference type="EnsemblPlants" id="AVESA.00010b.r2.2CG0307710.1.CDS"/>
    </source>
</evidence>
<name>A0ACD5US57_AVESA</name>
<dbReference type="EnsemblPlants" id="AVESA.00010b.r2.2CG0307710.1">
    <property type="protein sequence ID" value="AVESA.00010b.r2.2CG0307710.1.CDS"/>
    <property type="gene ID" value="AVESA.00010b.r2.2CG0307710"/>
</dbReference>
<accession>A0ACD5US57</accession>
<reference evidence="1" key="1">
    <citation type="submission" date="2021-05" db="EMBL/GenBank/DDBJ databases">
        <authorList>
            <person name="Scholz U."/>
            <person name="Mascher M."/>
            <person name="Fiebig A."/>
        </authorList>
    </citation>
    <scope>NUCLEOTIDE SEQUENCE [LARGE SCALE GENOMIC DNA]</scope>
</reference>
<protein>
    <submittedName>
        <fullName evidence="1">Uncharacterized protein</fullName>
    </submittedName>
</protein>
<proteinExistence type="predicted"/>
<keyword evidence="2" id="KW-1185">Reference proteome</keyword>
<sequence>MVRGLPCLDHVEQFCDVCVMTKQRRTPFPQRASFRAKERLELVHGDLCGPVTPATPGGRHYFLLLVDDLSCYMWAMVLGSKGEAADAIRRVQAAAEAECGRKLRVLRTDNGGEFTAAEFASYCADEGIQRHHSAPYSPQQNGVVERRNQTIVGMARSLLKQRGMPAVFWGEAVVTAAYILNRSPTKALDGRTPYEAWHGRKPTVSHLRVFGCLAFAKELGHIGKLDDTSIPGVLIGYAEGSKAYRILDPKTQCVRTARAVVFNEGRGWAWDKAVDDDSTPITTLFDHDFSCDESFVESSTAGDASYSSTTATPPGTSTPPPAHVEHSPVEFASPLPHDEERVDAYYDGEPLRYRTMENLLGDQPVPGLVPHNLEAQLHLVCDEGEPRSFAEAERDAAWCAAMELEMDVVEQNRTWELAGLPHGHRAITLKWEGVDFDDAFAPVARMESVRLLLALAAQEGWRVHHMDVKSAFLNGDLKEDVYVHQPSGFAIPGKEGKVLLLRKALYGLRQAPRAWNAKLDSTLKGMGFEQSPHEATVYRRGNGGNALLVGVYVDDLVITGTKDAEVAAFKEEMKATFQMSDLGPLSYLGIEVHQDDSGITLRQTAYAKRIVELAGLTDCNPALTPMEERLKLSRDSTTEEVDATQYRRLVGSLRYLAHTRPDLTFSVGYVSRFMQQPTTEHQQAVKRIVRYIAGTLDHGLYYPRCPREAHFVGYSDSDHAGDIDTSKSTSGILFFLGKCLVSWQSVKQQVVAMSSCEAEYIAASTASTEALWLARLLGDLLGRDTRAVELRVDSKSALALARNPVFHERSKHIRVRYHFIRSCLDEGSITVSYINTKDQLADLLTKPLGRIAFVGLCSRIGMVQPSHKTTHKT</sequence>
<reference evidence="1" key="2">
    <citation type="submission" date="2025-09" db="UniProtKB">
        <authorList>
            <consortium name="EnsemblPlants"/>
        </authorList>
    </citation>
    <scope>IDENTIFICATION</scope>
</reference>
<evidence type="ECO:0000313" key="2">
    <source>
        <dbReference type="Proteomes" id="UP001732700"/>
    </source>
</evidence>